<proteinExistence type="predicted"/>
<accession>A0ABN9QKM2</accession>
<name>A0ABN9QKM2_9DINO</name>
<keyword evidence="3" id="KW-1185">Reference proteome</keyword>
<dbReference type="EMBL" id="CAUYUJ010003754">
    <property type="protein sequence ID" value="CAK0806620.1"/>
    <property type="molecule type" value="Genomic_DNA"/>
</dbReference>
<gene>
    <name evidence="2" type="ORF">PCOR1329_LOCUS12777</name>
</gene>
<feature type="non-terminal residue" evidence="2">
    <location>
        <position position="107"/>
    </location>
</feature>
<comment type="caution">
    <text evidence="2">The sequence shown here is derived from an EMBL/GenBank/DDBJ whole genome shotgun (WGS) entry which is preliminary data.</text>
</comment>
<feature type="compositionally biased region" description="Polar residues" evidence="1">
    <location>
        <begin position="96"/>
        <end position="107"/>
    </location>
</feature>
<organism evidence="2 3">
    <name type="scientific">Prorocentrum cordatum</name>
    <dbReference type="NCBI Taxonomy" id="2364126"/>
    <lineage>
        <taxon>Eukaryota</taxon>
        <taxon>Sar</taxon>
        <taxon>Alveolata</taxon>
        <taxon>Dinophyceae</taxon>
        <taxon>Prorocentrales</taxon>
        <taxon>Prorocentraceae</taxon>
        <taxon>Prorocentrum</taxon>
    </lineage>
</organism>
<dbReference type="Proteomes" id="UP001189429">
    <property type="component" value="Unassembled WGS sequence"/>
</dbReference>
<sequence length="107" mass="11145">SASSMVPGSRDHIAVPGSTEGIRESMIPGSRERMIPGSHTSYHSAYSTLRRDVPPRSDNSISTSLPHLGGGDFIPTASSLSSTHSHNVYASPAVSLPNSQNLGGYPG</sequence>
<feature type="compositionally biased region" description="Polar residues" evidence="1">
    <location>
        <begin position="38"/>
        <end position="47"/>
    </location>
</feature>
<evidence type="ECO:0000256" key="1">
    <source>
        <dbReference type="SAM" id="MobiDB-lite"/>
    </source>
</evidence>
<reference evidence="2" key="1">
    <citation type="submission" date="2023-10" db="EMBL/GenBank/DDBJ databases">
        <authorList>
            <person name="Chen Y."/>
            <person name="Shah S."/>
            <person name="Dougan E. K."/>
            <person name="Thang M."/>
            <person name="Chan C."/>
        </authorList>
    </citation>
    <scope>NUCLEOTIDE SEQUENCE [LARGE SCALE GENOMIC DNA]</scope>
</reference>
<feature type="region of interest" description="Disordered" evidence="1">
    <location>
        <begin position="1"/>
        <end position="107"/>
    </location>
</feature>
<feature type="non-terminal residue" evidence="2">
    <location>
        <position position="1"/>
    </location>
</feature>
<feature type="compositionally biased region" description="Polar residues" evidence="1">
    <location>
        <begin position="76"/>
        <end position="88"/>
    </location>
</feature>
<protein>
    <submittedName>
        <fullName evidence="2">Uncharacterized protein</fullName>
    </submittedName>
</protein>
<evidence type="ECO:0000313" key="2">
    <source>
        <dbReference type="EMBL" id="CAK0806620.1"/>
    </source>
</evidence>
<evidence type="ECO:0000313" key="3">
    <source>
        <dbReference type="Proteomes" id="UP001189429"/>
    </source>
</evidence>